<dbReference type="AlphaFoldDB" id="A0A0M3HP17"/>
<organism evidence="1 2">
    <name type="scientific">Ascaris lumbricoides</name>
    <name type="common">Giant roundworm</name>
    <dbReference type="NCBI Taxonomy" id="6252"/>
    <lineage>
        <taxon>Eukaryota</taxon>
        <taxon>Metazoa</taxon>
        <taxon>Ecdysozoa</taxon>
        <taxon>Nematoda</taxon>
        <taxon>Chromadorea</taxon>
        <taxon>Rhabditida</taxon>
        <taxon>Spirurina</taxon>
        <taxon>Ascaridomorpha</taxon>
        <taxon>Ascaridoidea</taxon>
        <taxon>Ascarididae</taxon>
        <taxon>Ascaris</taxon>
    </lineage>
</organism>
<dbReference type="Proteomes" id="UP000036681">
    <property type="component" value="Unplaced"/>
</dbReference>
<proteinExistence type="predicted"/>
<reference evidence="2" key="1">
    <citation type="submission" date="2017-02" db="UniProtKB">
        <authorList>
            <consortium name="WormBaseParasite"/>
        </authorList>
    </citation>
    <scope>IDENTIFICATION</scope>
</reference>
<name>A0A0M3HP17_ASCLU</name>
<keyword evidence="1" id="KW-1185">Reference proteome</keyword>
<evidence type="ECO:0000313" key="2">
    <source>
        <dbReference type="WBParaSite" id="ALUE_0000354901-mRNA-1"/>
    </source>
</evidence>
<evidence type="ECO:0000313" key="1">
    <source>
        <dbReference type="Proteomes" id="UP000036681"/>
    </source>
</evidence>
<accession>A0A0M3HP17</accession>
<dbReference type="WBParaSite" id="ALUE_0000354901-mRNA-1">
    <property type="protein sequence ID" value="ALUE_0000354901-mRNA-1"/>
    <property type="gene ID" value="ALUE_0000354901"/>
</dbReference>
<protein>
    <submittedName>
        <fullName evidence="2">TFIIS central domain-containing protein</fullName>
    </submittedName>
</protein>
<sequence>MNRLSKLHGGRAKHDVISELMKHMEDQPITMTKRMCVKVRKNVEKVGVQQLMKNVSLRHGEPETSHAEDRIIIY</sequence>